<feature type="binding site" evidence="3">
    <location>
        <position position="202"/>
    </location>
    <ligand>
        <name>a divalent metal cation</name>
        <dbReference type="ChEBI" id="CHEBI:60240"/>
    </ligand>
</feature>
<sequence>MATTPNGRTEARIADARRCTLGEGLLWHPQRGQLFWFDILGRRLLSQRNDQPLEWLFDERISAAGWVDENVLLIASETALLTFDLASGARQRVCALEADNPLTRSNDGRADPWGGFWIGTMGLDGEKQAGAIYRYYRGELRRLFADISISNAICFSPDRRHAYFADTARQQIWRQPLDERHGWPQGDAQPFIDGRVAGVNPDGAVVDSQGRLWNAQWGASRVACYDPEGRFLQAVAFPASQISCPAFGGPELSTLFATSARDGLDDDELAAEPQAGRLFAADVAAQGQIEHRVIL</sequence>
<evidence type="ECO:0000256" key="3">
    <source>
        <dbReference type="PIRSR" id="PIRSR605511-2"/>
    </source>
</evidence>
<keyword evidence="3" id="KW-0862">Zinc</keyword>
<name>A0A0D0KRL8_9PSED</name>
<dbReference type="GO" id="GO:0004341">
    <property type="term" value="F:gluconolactonase activity"/>
    <property type="evidence" value="ECO:0007669"/>
    <property type="project" value="TreeGrafter"/>
</dbReference>
<evidence type="ECO:0000313" key="5">
    <source>
        <dbReference type="EMBL" id="KIQ00748.1"/>
    </source>
</evidence>
<dbReference type="PANTHER" id="PTHR10907:SF47">
    <property type="entry name" value="REGUCALCIN"/>
    <property type="match status" value="1"/>
</dbReference>
<keyword evidence="3" id="KW-0479">Metal-binding</keyword>
<gene>
    <name evidence="5" type="ORF">RU08_10375</name>
</gene>
<dbReference type="Pfam" id="PF08450">
    <property type="entry name" value="SGL"/>
    <property type="match status" value="1"/>
</dbReference>
<reference evidence="5 6" key="1">
    <citation type="submission" date="2014-12" db="EMBL/GenBank/DDBJ databases">
        <title>16Stimator: statistical estimation of ribosomal gene copy numbers from draft genome assemblies.</title>
        <authorList>
            <person name="Perisin M.A."/>
            <person name="Vetter M."/>
            <person name="Gilbert J.A."/>
            <person name="Bergelson J."/>
        </authorList>
    </citation>
    <scope>NUCLEOTIDE SEQUENCE [LARGE SCALE GENOMIC DNA]</scope>
    <source>
        <strain evidence="5 6">MEJ086</strain>
    </source>
</reference>
<dbReference type="EMBL" id="JXQW01000025">
    <property type="protein sequence ID" value="KIQ00748.1"/>
    <property type="molecule type" value="Genomic_DNA"/>
</dbReference>
<dbReference type="OrthoDB" id="9775406at2"/>
<evidence type="ECO:0000256" key="1">
    <source>
        <dbReference type="ARBA" id="ARBA00008853"/>
    </source>
</evidence>
<protein>
    <submittedName>
        <fullName evidence="5">Gluconolactonase</fullName>
    </submittedName>
</protein>
<dbReference type="SUPFAM" id="SSF63829">
    <property type="entry name" value="Calcium-dependent phosphotriesterase"/>
    <property type="match status" value="1"/>
</dbReference>
<dbReference type="RefSeq" id="WP_042553732.1">
    <property type="nucleotide sequence ID" value="NZ_JXQW01000025.1"/>
</dbReference>
<dbReference type="InterPro" id="IPR013658">
    <property type="entry name" value="SGL"/>
</dbReference>
<evidence type="ECO:0000259" key="4">
    <source>
        <dbReference type="Pfam" id="PF08450"/>
    </source>
</evidence>
<feature type="active site" description="Proton donor/acceptor" evidence="2">
    <location>
        <position position="202"/>
    </location>
</feature>
<dbReference type="InterPro" id="IPR005511">
    <property type="entry name" value="SMP-30"/>
</dbReference>
<dbReference type="GO" id="GO:0019853">
    <property type="term" value="P:L-ascorbic acid biosynthetic process"/>
    <property type="evidence" value="ECO:0007669"/>
    <property type="project" value="TreeGrafter"/>
</dbReference>
<accession>A0A0D0KRL8</accession>
<comment type="caution">
    <text evidence="5">The sequence shown here is derived from an EMBL/GenBank/DDBJ whole genome shotgun (WGS) entry which is preliminary data.</text>
</comment>
<feature type="domain" description="SMP-30/Gluconolactonase/LRE-like region" evidence="4">
    <location>
        <begin position="21"/>
        <end position="261"/>
    </location>
</feature>
<dbReference type="Gene3D" id="2.120.10.30">
    <property type="entry name" value="TolB, C-terminal domain"/>
    <property type="match status" value="1"/>
</dbReference>
<organism evidence="5 6">
    <name type="scientific">Pseudomonas fulva</name>
    <dbReference type="NCBI Taxonomy" id="47880"/>
    <lineage>
        <taxon>Bacteria</taxon>
        <taxon>Pseudomonadati</taxon>
        <taxon>Pseudomonadota</taxon>
        <taxon>Gammaproteobacteria</taxon>
        <taxon>Pseudomonadales</taxon>
        <taxon>Pseudomonadaceae</taxon>
        <taxon>Pseudomonas</taxon>
    </lineage>
</organism>
<feature type="binding site" evidence="3">
    <location>
        <position position="23"/>
    </location>
    <ligand>
        <name>a divalent metal cation</name>
        <dbReference type="ChEBI" id="CHEBI:60240"/>
    </ligand>
</feature>
<comment type="cofactor">
    <cofactor evidence="3">
        <name>Zn(2+)</name>
        <dbReference type="ChEBI" id="CHEBI:29105"/>
    </cofactor>
    <text evidence="3">Binds 1 divalent metal cation per subunit.</text>
</comment>
<dbReference type="Proteomes" id="UP000032068">
    <property type="component" value="Unassembled WGS sequence"/>
</dbReference>
<dbReference type="PRINTS" id="PR01790">
    <property type="entry name" value="SMP30FAMILY"/>
</dbReference>
<evidence type="ECO:0000313" key="6">
    <source>
        <dbReference type="Proteomes" id="UP000032068"/>
    </source>
</evidence>
<dbReference type="AlphaFoldDB" id="A0A0D0KRL8"/>
<dbReference type="GO" id="GO:0005509">
    <property type="term" value="F:calcium ion binding"/>
    <property type="evidence" value="ECO:0007669"/>
    <property type="project" value="TreeGrafter"/>
</dbReference>
<dbReference type="InterPro" id="IPR011042">
    <property type="entry name" value="6-blade_b-propeller_TolB-like"/>
</dbReference>
<evidence type="ECO:0000256" key="2">
    <source>
        <dbReference type="PIRSR" id="PIRSR605511-1"/>
    </source>
</evidence>
<feature type="binding site" evidence="3">
    <location>
        <position position="106"/>
    </location>
    <ligand>
        <name>substrate</name>
    </ligand>
</feature>
<dbReference type="PANTHER" id="PTHR10907">
    <property type="entry name" value="REGUCALCIN"/>
    <property type="match status" value="1"/>
</dbReference>
<proteinExistence type="inferred from homology"/>
<feature type="binding site" evidence="3">
    <location>
        <position position="151"/>
    </location>
    <ligand>
        <name>a divalent metal cation</name>
        <dbReference type="ChEBI" id="CHEBI:60240"/>
    </ligand>
</feature>
<feature type="binding site" evidence="3">
    <location>
        <position position="104"/>
    </location>
    <ligand>
        <name>substrate</name>
    </ligand>
</feature>
<comment type="similarity">
    <text evidence="1">Belongs to the SMP-30/CGR1 family.</text>
</comment>
<feature type="binding site" evidence="3">
    <location>
        <position position="124"/>
    </location>
    <ligand>
        <name>substrate</name>
    </ligand>
</feature>